<gene>
    <name evidence="2" type="ORF">PAPOLLO_LOCUS25122</name>
</gene>
<dbReference type="InterPro" id="IPR037395">
    <property type="entry name" value="GSKIP"/>
</dbReference>
<dbReference type="GO" id="GO:0019207">
    <property type="term" value="F:kinase regulator activity"/>
    <property type="evidence" value="ECO:0007669"/>
    <property type="project" value="TreeGrafter"/>
</dbReference>
<proteinExistence type="predicted"/>
<dbReference type="GO" id="GO:0005737">
    <property type="term" value="C:cytoplasm"/>
    <property type="evidence" value="ECO:0007669"/>
    <property type="project" value="TreeGrafter"/>
</dbReference>
<comment type="caution">
    <text evidence="2">The sequence shown here is derived from an EMBL/GenBank/DDBJ whole genome shotgun (WGS) entry which is preliminary data.</text>
</comment>
<protein>
    <submittedName>
        <fullName evidence="2">(apollo) hypothetical protein</fullName>
    </submittedName>
</protein>
<organism evidence="2 3">
    <name type="scientific">Parnassius apollo</name>
    <name type="common">Apollo butterfly</name>
    <name type="synonym">Papilio apollo</name>
    <dbReference type="NCBI Taxonomy" id="110799"/>
    <lineage>
        <taxon>Eukaryota</taxon>
        <taxon>Metazoa</taxon>
        <taxon>Ecdysozoa</taxon>
        <taxon>Arthropoda</taxon>
        <taxon>Hexapoda</taxon>
        <taxon>Insecta</taxon>
        <taxon>Pterygota</taxon>
        <taxon>Neoptera</taxon>
        <taxon>Endopterygota</taxon>
        <taxon>Lepidoptera</taxon>
        <taxon>Glossata</taxon>
        <taxon>Ditrysia</taxon>
        <taxon>Papilionoidea</taxon>
        <taxon>Papilionidae</taxon>
        <taxon>Parnassiinae</taxon>
        <taxon>Parnassini</taxon>
        <taxon>Parnassius</taxon>
        <taxon>Parnassius</taxon>
    </lineage>
</organism>
<dbReference type="EMBL" id="CAJQZP010001507">
    <property type="protein sequence ID" value="CAG5051614.1"/>
    <property type="molecule type" value="Genomic_DNA"/>
</dbReference>
<evidence type="ECO:0000259" key="1">
    <source>
        <dbReference type="Pfam" id="PF05303"/>
    </source>
</evidence>
<dbReference type="PANTHER" id="PTHR12490:SF4">
    <property type="entry name" value="GSK3B-INTERACTING PROTEIN"/>
    <property type="match status" value="1"/>
</dbReference>
<sequence>MTEQVLDKETWPLEAEAALNDVRKHVKEAIVAPEMKSTNQKIYLKITTYEDEVYTVEMSASGFSVVSSSSDNRNVASDRKYETLYALLDNISHRYRESFGEELSSKLRDLERQCQG</sequence>
<keyword evidence="3" id="KW-1185">Reference proteome</keyword>
<feature type="domain" description="GSKIP" evidence="1">
    <location>
        <begin position="14"/>
        <end position="110"/>
    </location>
</feature>
<dbReference type="PANTHER" id="PTHR12490">
    <property type="entry name" value="GSK3B-INTERACTING PROTEIN"/>
    <property type="match status" value="1"/>
</dbReference>
<reference evidence="2" key="1">
    <citation type="submission" date="2021-04" db="EMBL/GenBank/DDBJ databases">
        <authorList>
            <person name="Tunstrom K."/>
        </authorList>
    </citation>
    <scope>NUCLEOTIDE SEQUENCE</scope>
</reference>
<dbReference type="InterPro" id="IPR007967">
    <property type="entry name" value="GSKIP_dom"/>
</dbReference>
<evidence type="ECO:0000313" key="3">
    <source>
        <dbReference type="Proteomes" id="UP000691718"/>
    </source>
</evidence>
<name>A0A8S3Y6T0_PARAO</name>
<dbReference type="Proteomes" id="UP000691718">
    <property type="component" value="Unassembled WGS sequence"/>
</dbReference>
<dbReference type="OrthoDB" id="5804279at2759"/>
<dbReference type="GO" id="GO:0051018">
    <property type="term" value="F:protein kinase A binding"/>
    <property type="evidence" value="ECO:0007669"/>
    <property type="project" value="TreeGrafter"/>
</dbReference>
<accession>A0A8S3Y6T0</accession>
<dbReference type="AlphaFoldDB" id="A0A8S3Y6T0"/>
<evidence type="ECO:0000313" key="2">
    <source>
        <dbReference type="EMBL" id="CAG5051614.1"/>
    </source>
</evidence>
<dbReference type="GO" id="GO:0060828">
    <property type="term" value="P:regulation of canonical Wnt signaling pathway"/>
    <property type="evidence" value="ECO:0007669"/>
    <property type="project" value="InterPro"/>
</dbReference>
<dbReference type="Pfam" id="PF05303">
    <property type="entry name" value="GSKIP_dom"/>
    <property type="match status" value="1"/>
</dbReference>